<dbReference type="EMBL" id="VSRR010000043">
    <property type="protein sequence ID" value="MPC08776.1"/>
    <property type="molecule type" value="Genomic_DNA"/>
</dbReference>
<dbReference type="Proteomes" id="UP000324222">
    <property type="component" value="Unassembled WGS sequence"/>
</dbReference>
<feature type="compositionally biased region" description="Basic and acidic residues" evidence="1">
    <location>
        <begin position="95"/>
        <end position="106"/>
    </location>
</feature>
<protein>
    <submittedName>
        <fullName evidence="2">Uncharacterized protein</fullName>
    </submittedName>
</protein>
<accession>A0A5B7CK89</accession>
<comment type="caution">
    <text evidence="2">The sequence shown here is derived from an EMBL/GenBank/DDBJ whole genome shotgun (WGS) entry which is preliminary data.</text>
</comment>
<organism evidence="2 3">
    <name type="scientific">Portunus trituberculatus</name>
    <name type="common">Swimming crab</name>
    <name type="synonym">Neptunus trituberculatus</name>
    <dbReference type="NCBI Taxonomy" id="210409"/>
    <lineage>
        <taxon>Eukaryota</taxon>
        <taxon>Metazoa</taxon>
        <taxon>Ecdysozoa</taxon>
        <taxon>Arthropoda</taxon>
        <taxon>Crustacea</taxon>
        <taxon>Multicrustacea</taxon>
        <taxon>Malacostraca</taxon>
        <taxon>Eumalacostraca</taxon>
        <taxon>Eucarida</taxon>
        <taxon>Decapoda</taxon>
        <taxon>Pleocyemata</taxon>
        <taxon>Brachyura</taxon>
        <taxon>Eubrachyura</taxon>
        <taxon>Portunoidea</taxon>
        <taxon>Portunidae</taxon>
        <taxon>Portuninae</taxon>
        <taxon>Portunus</taxon>
    </lineage>
</organism>
<evidence type="ECO:0000256" key="1">
    <source>
        <dbReference type="SAM" id="MobiDB-lite"/>
    </source>
</evidence>
<reference evidence="2 3" key="1">
    <citation type="submission" date="2019-05" db="EMBL/GenBank/DDBJ databases">
        <title>Another draft genome of Portunus trituberculatus and its Hox gene families provides insights of decapod evolution.</title>
        <authorList>
            <person name="Jeong J.-H."/>
            <person name="Song I."/>
            <person name="Kim S."/>
            <person name="Choi T."/>
            <person name="Kim D."/>
            <person name="Ryu S."/>
            <person name="Kim W."/>
        </authorList>
    </citation>
    <scope>NUCLEOTIDE SEQUENCE [LARGE SCALE GENOMIC DNA]</scope>
    <source>
        <tissue evidence="2">Muscle</tissue>
    </source>
</reference>
<evidence type="ECO:0000313" key="2">
    <source>
        <dbReference type="EMBL" id="MPC08776.1"/>
    </source>
</evidence>
<gene>
    <name evidence="2" type="ORF">E2C01_001368</name>
</gene>
<evidence type="ECO:0000313" key="3">
    <source>
        <dbReference type="Proteomes" id="UP000324222"/>
    </source>
</evidence>
<keyword evidence="3" id="KW-1185">Reference proteome</keyword>
<proteinExistence type="predicted"/>
<feature type="region of interest" description="Disordered" evidence="1">
    <location>
        <begin position="86"/>
        <end position="106"/>
    </location>
</feature>
<name>A0A5B7CK89_PORTR</name>
<sequence>MLWKLGGTVLQTFSLRTARYASIPLSKDKCEIVNRGLLLIRIDASENQHIAPKPELGLSESKNNFYHLNFQIVTLSRPQVPDAFRRFPDGASTLRKSDPYKEGTST</sequence>
<dbReference type="AlphaFoldDB" id="A0A5B7CK89"/>